<protein>
    <recommendedName>
        <fullName evidence="7">Phenylalanine ammonia-lyase</fullName>
    </recommendedName>
</protein>
<dbReference type="Proteomes" id="UP000324705">
    <property type="component" value="Chromosome 1B"/>
</dbReference>
<gene>
    <name evidence="5" type="ORF">TRITD_1Bv1G191350</name>
</gene>
<organism evidence="5 6">
    <name type="scientific">Triticum turgidum subsp. durum</name>
    <name type="common">Durum wheat</name>
    <name type="synonym">Triticum durum</name>
    <dbReference type="NCBI Taxonomy" id="4567"/>
    <lineage>
        <taxon>Eukaryota</taxon>
        <taxon>Viridiplantae</taxon>
        <taxon>Streptophyta</taxon>
        <taxon>Embryophyta</taxon>
        <taxon>Tracheophyta</taxon>
        <taxon>Spermatophyta</taxon>
        <taxon>Magnoliopsida</taxon>
        <taxon>Liliopsida</taxon>
        <taxon>Poales</taxon>
        <taxon>Poaceae</taxon>
        <taxon>BOP clade</taxon>
        <taxon>Pooideae</taxon>
        <taxon>Triticodae</taxon>
        <taxon>Triticeae</taxon>
        <taxon>Triticinae</taxon>
        <taxon>Triticum</taxon>
    </lineage>
</organism>
<proteinExistence type="inferred from homology"/>
<dbReference type="GO" id="GO:0009698">
    <property type="term" value="P:phenylpropanoid metabolic process"/>
    <property type="evidence" value="ECO:0007669"/>
    <property type="project" value="UniProtKB-KW"/>
</dbReference>
<dbReference type="Gene3D" id="1.20.200.10">
    <property type="entry name" value="Fumarase/aspartase (Central domain)"/>
    <property type="match status" value="1"/>
</dbReference>
<name>A0A9R0VD43_TRITD</name>
<evidence type="ECO:0000256" key="1">
    <source>
        <dbReference type="ARBA" id="ARBA00005138"/>
    </source>
</evidence>
<dbReference type="OMA" id="KEYLFAY"/>
<evidence type="ECO:0000313" key="6">
    <source>
        <dbReference type="Proteomes" id="UP000324705"/>
    </source>
</evidence>
<evidence type="ECO:0000313" key="5">
    <source>
        <dbReference type="EMBL" id="VAH21499.1"/>
    </source>
</evidence>
<comment type="similarity">
    <text evidence="2">Belongs to the PAL/histidase family.</text>
</comment>
<keyword evidence="4" id="KW-0456">Lyase</keyword>
<dbReference type="PANTHER" id="PTHR10362">
    <property type="entry name" value="HISTIDINE AMMONIA-LYASE"/>
    <property type="match status" value="1"/>
</dbReference>
<dbReference type="Gene3D" id="1.10.274.20">
    <property type="entry name" value="Phenylalanine ammonia-lyase 1, domain 3"/>
    <property type="match status" value="1"/>
</dbReference>
<reference evidence="5 6" key="1">
    <citation type="submission" date="2017-09" db="EMBL/GenBank/DDBJ databases">
        <authorList>
            <consortium name="International Durum Wheat Genome Sequencing Consortium (IDWGSC)"/>
            <person name="Milanesi L."/>
        </authorList>
    </citation>
    <scope>NUCLEOTIDE SEQUENCE [LARGE SCALE GENOMIC DNA]</scope>
    <source>
        <strain evidence="6">cv. Svevo</strain>
    </source>
</reference>
<dbReference type="InterPro" id="IPR023144">
    <property type="entry name" value="Phe_NH3-lyase_shielding_dom_sf"/>
</dbReference>
<dbReference type="EMBL" id="LT934112">
    <property type="protein sequence ID" value="VAH21499.1"/>
    <property type="molecule type" value="Genomic_DNA"/>
</dbReference>
<dbReference type="InterPro" id="IPR001106">
    <property type="entry name" value="Aromatic_Lyase"/>
</dbReference>
<dbReference type="InterPro" id="IPR008948">
    <property type="entry name" value="L-Aspartase-like"/>
</dbReference>
<dbReference type="SUPFAM" id="SSF48557">
    <property type="entry name" value="L-aspartase-like"/>
    <property type="match status" value="1"/>
</dbReference>
<evidence type="ECO:0000256" key="4">
    <source>
        <dbReference type="ARBA" id="ARBA00023239"/>
    </source>
</evidence>
<evidence type="ECO:0000256" key="2">
    <source>
        <dbReference type="ARBA" id="ARBA00007238"/>
    </source>
</evidence>
<keyword evidence="6" id="KW-1185">Reference proteome</keyword>
<dbReference type="AlphaFoldDB" id="A0A9R0VD43"/>
<dbReference type="GO" id="GO:0016829">
    <property type="term" value="F:lyase activity"/>
    <property type="evidence" value="ECO:0007669"/>
    <property type="project" value="UniProtKB-KW"/>
</dbReference>
<evidence type="ECO:0008006" key="7">
    <source>
        <dbReference type="Google" id="ProtNLM"/>
    </source>
</evidence>
<dbReference type="Gramene" id="TRITD1Bv1G191350.1">
    <property type="protein sequence ID" value="TRITD1Bv1G191350.1"/>
    <property type="gene ID" value="TRITD1Bv1G191350"/>
</dbReference>
<keyword evidence="3" id="KW-0587">Phenylpropanoid metabolism</keyword>
<sequence>MSSTHLVALCQAVDLRHLEQNIKIFVNTCVVQAAKKVVDATSIQKKLAAAVDRVDVFKHADNPCSANYPVMHKLRSVLLEHALDSKSTDDEVLSTISKLEEELVIALPWEVEAARVAMEMGSAPISNMIKGRMSFPLYQFAREELGCVFLTGEKLLAPDEECDKVFVEVSQGKLIDPMLKCLKEWNGEPMPIN</sequence>
<comment type="pathway">
    <text evidence="1">Phenylpropanoid metabolism; trans-cinnamate biosynthesis; trans-cinnamate from L-phenylalanine: step 1/1.</text>
</comment>
<evidence type="ECO:0000256" key="3">
    <source>
        <dbReference type="ARBA" id="ARBA00023051"/>
    </source>
</evidence>
<accession>A0A9R0VD43</accession>